<name>A0A7S4C7Q1_9EUGL</name>
<protein>
    <submittedName>
        <fullName evidence="2">Uncharacterized protein</fullName>
    </submittedName>
</protein>
<sequence length="232" mass="25325">MHRGTGAPNATRHRPMPFVPTTAWSSPSGVWQGAAPAFDDDGGHARPEAVPLHPLTVLSPEHRPRCFGFEPRDPPHGRPRECATELPLPIGASGMPPPPLGQRHCWGTSNPLRHPYNNPHLPVSPPSLAIESGRAGPCLTLNATRLLPRFWQRVEGQALSFGVVTRDATWGGALAWRRLRARTETTILLQMCRSHPQRVPLFRCLGNPGRCPGIPLRGAMDVCTCESGTLLR</sequence>
<dbReference type="EMBL" id="HBJA01001646">
    <property type="protein sequence ID" value="CAE0789344.1"/>
    <property type="molecule type" value="Transcribed_RNA"/>
</dbReference>
<proteinExistence type="predicted"/>
<feature type="region of interest" description="Disordered" evidence="1">
    <location>
        <begin position="1"/>
        <end position="56"/>
    </location>
</feature>
<dbReference type="AlphaFoldDB" id="A0A7S4C7Q1"/>
<organism evidence="2">
    <name type="scientific">Eutreptiella gymnastica</name>
    <dbReference type="NCBI Taxonomy" id="73025"/>
    <lineage>
        <taxon>Eukaryota</taxon>
        <taxon>Discoba</taxon>
        <taxon>Euglenozoa</taxon>
        <taxon>Euglenida</taxon>
        <taxon>Spirocuta</taxon>
        <taxon>Euglenophyceae</taxon>
        <taxon>Eutreptiales</taxon>
        <taxon>Eutreptiaceae</taxon>
        <taxon>Eutreptiella</taxon>
    </lineage>
</organism>
<accession>A0A7S4C7Q1</accession>
<reference evidence="2" key="1">
    <citation type="submission" date="2021-01" db="EMBL/GenBank/DDBJ databases">
        <authorList>
            <person name="Corre E."/>
            <person name="Pelletier E."/>
            <person name="Niang G."/>
            <person name="Scheremetjew M."/>
            <person name="Finn R."/>
            <person name="Kale V."/>
            <person name="Holt S."/>
            <person name="Cochrane G."/>
            <person name="Meng A."/>
            <person name="Brown T."/>
            <person name="Cohen L."/>
        </authorList>
    </citation>
    <scope>NUCLEOTIDE SEQUENCE</scope>
    <source>
        <strain evidence="2">CCMP1594</strain>
    </source>
</reference>
<evidence type="ECO:0000256" key="1">
    <source>
        <dbReference type="SAM" id="MobiDB-lite"/>
    </source>
</evidence>
<evidence type="ECO:0000313" key="2">
    <source>
        <dbReference type="EMBL" id="CAE0789344.1"/>
    </source>
</evidence>
<gene>
    <name evidence="2" type="ORF">EGYM00163_LOCUS457</name>
</gene>